<evidence type="ECO:0000256" key="2">
    <source>
        <dbReference type="ARBA" id="ARBA00022525"/>
    </source>
</evidence>
<feature type="chain" id="PRO_5036211133" evidence="3">
    <location>
        <begin position="18"/>
        <end position="1698"/>
    </location>
</feature>
<dbReference type="GO" id="GO:0005576">
    <property type="term" value="C:extracellular region"/>
    <property type="evidence" value="ECO:0007669"/>
    <property type="project" value="UniProtKB-SubCell"/>
</dbReference>
<dbReference type="Proteomes" id="UP000728032">
    <property type="component" value="Unassembled WGS sequence"/>
</dbReference>
<dbReference type="GO" id="GO:0009986">
    <property type="term" value="C:cell surface"/>
    <property type="evidence" value="ECO:0007669"/>
    <property type="project" value="TreeGrafter"/>
</dbReference>
<comment type="subcellular location">
    <subcellularLocation>
        <location evidence="1">Secreted</location>
    </subcellularLocation>
</comment>
<evidence type="ECO:0000313" key="5">
    <source>
        <dbReference type="Proteomes" id="UP000728032"/>
    </source>
</evidence>
<proteinExistence type="predicted"/>
<feature type="signal peptide" evidence="3">
    <location>
        <begin position="1"/>
        <end position="17"/>
    </location>
</feature>
<dbReference type="InterPro" id="IPR051666">
    <property type="entry name" value="SP_Capacitation_Regulator"/>
</dbReference>
<dbReference type="GO" id="GO:0008201">
    <property type="term" value="F:heparin binding"/>
    <property type="evidence" value="ECO:0007669"/>
    <property type="project" value="TreeGrafter"/>
</dbReference>
<dbReference type="OrthoDB" id="6022258at2759"/>
<dbReference type="PANTHER" id="PTHR22918:SF6">
    <property type="entry name" value="EG:8D8.1 PROTEIN-RELATED"/>
    <property type="match status" value="1"/>
</dbReference>
<dbReference type="EMBL" id="CAJPVJ010000087">
    <property type="protein sequence ID" value="CAG2160532.1"/>
    <property type="molecule type" value="Genomic_DNA"/>
</dbReference>
<organism evidence="4">
    <name type="scientific">Oppiella nova</name>
    <dbReference type="NCBI Taxonomy" id="334625"/>
    <lineage>
        <taxon>Eukaryota</taxon>
        <taxon>Metazoa</taxon>
        <taxon>Ecdysozoa</taxon>
        <taxon>Arthropoda</taxon>
        <taxon>Chelicerata</taxon>
        <taxon>Arachnida</taxon>
        <taxon>Acari</taxon>
        <taxon>Acariformes</taxon>
        <taxon>Sarcoptiformes</taxon>
        <taxon>Oribatida</taxon>
        <taxon>Brachypylina</taxon>
        <taxon>Oppioidea</taxon>
        <taxon>Oppiidae</taxon>
        <taxon>Oppiella</taxon>
    </lineage>
</organism>
<sequence length="1698" mass="190464">MVSVLTVIILIIPLCLTQELSNKDILTDRLQLAALQVISFHSFNHSLNDEDFGQDISGDNETTLRRSTRSVASVSKIPHLDATNRLIPGPELTRAQKISDVMINLKDRYAFQQSYLQKVLDSLRSAVRPNSNRVVMTSSLIRNLTVFGGVNAKQIKTLSTIIWQNSRLTVNDLKFRFRDLVTLIKAIEQRIVRLFQTTSDVVLRNRHSLITGHKRFVGHNEVSALNTTSVIVGSVGRQDLRQIMGNLYRKSRPQVIRGIKHVVKPNFVKHFLNYRLINGIDLNKQIVTTNSPQIIFGIIGFNSPLIVGKHLQIKGRFNGLKVEDLVFLNRPEVVLSPKLLTSPLIIANQVDSLTIDGLNLQKLTQSVLLSNGFPQRVNSRLIILKPLNSKNITVNGMVNHIDISLMASQLVYKNRPILVRGKKFFILDDLHVENNLIVGKRLDGFAIPSDLLLRNRNQFFILDDLHVENNLIVGKRLDGFAIPSDLLLRNRNQVIRGTKYFRGHTVFEGRVTANGFVDGLRLPQDIVTLTRNETIFGPIVFPQSIAANQDIDARRLVDGVDLSDLRQYTIKLNDKLIQSNVHFHKTVTVGAVDLIGTVNDINLGHLMSEAIFTDNPVVNITGTKYFGSPVQMKQLFADRVNGVNLFDLLSTRQNDVVLTPKVFTSVTSIKSLDVKGLVGGANITDLYNNRISLTKPETITGTKNFVEEIHVRGGLTVNKIDGMTPQIDFVLKSRPQHITGAKIFTKTLNANKLVSQNPTRVKGRVDNISVNELYSRVIPLNANNTFPLSVVLINCNSSHIQVFRDVNGLNMTDFAHNVMSLTQPQVVFAPKHLRGEQTFFRIETSKGISGVSLSYLKANAIHLNRLTQIRAPITFTHPVVFNKPLALNGVLNGINTTYLANDAVYKNINNIISGQNVFKSGFRVNGNIHAFSFNGMDLSNELFTKTRDHVLKRNVQFTRNVHINGDIGLNGRINGLDLSEFNERVMKTNTRNIIAGNLELIGSTKVMTNINIEGRLNGINLTHLFNDAVFMNSNQEITGVKTIIAPVHVLGHLNTTSLNNMNVPHLLGDIVYINSINEQYISAPKVFTNDISMFGLAQSNGVAIMGPINGINLQKLDVETIKINRATNLRTVKNFKDFVIIANNWTQIMGRINEVDLMRDAILLHSNNGEPQVISGRKVFDRLILNDNAIVNGLVNGFPLKDIQMNTFFISNDQRITGHKIFRGLLELSSPYNSVRFLNGLRFPEDFITLNGNQNVSALLTFTNPLIISRNLFVRGDVSNTNLTQLATQSLLRDRPQVLSQPMTFESIVFRRDVNVDQHVDNVDLSSLSNKVKQFTSVANITKDLLVVKGNRHHYVSDYLFSSLEKSLFEIDFFNLYQNLDEIHGNRIQVFDNNVFTISETIGSPPKSFAIKYNTHSELFETSLVNPNNNVFHKTFILNGEEFVTHWSPHSYNYSAHITRSGQLVAPIGHFISSVEVLKINPTNAVLVSYQANTGKLLVHSLEMVANKPRFTQITEALVGTDTSKVVAFLRQNQIYVVVAKHYGLNCVTDSSGTLVLVLRNFRSLELIQTIPIVSVEDMVHFEDYGRHYLAISDGSSAKQPIHDQTIHIYRSEFFQHKCSFSLFQTLSFDNAIQLGESGFSQNWLLDTKSATAVLPVMAANKLFLIVSQSYKCHESMIFRAETRGIELAPIVFHTKYN</sequence>
<keyword evidence="2" id="KW-0964">Secreted</keyword>
<protein>
    <submittedName>
        <fullName evidence="4">Uncharacterized protein</fullName>
    </submittedName>
</protein>
<dbReference type="PANTHER" id="PTHR22918">
    <property type="entry name" value="SEMINAL PLASMA PROTEIN"/>
    <property type="match status" value="1"/>
</dbReference>
<name>A0A7R9L992_9ACAR</name>
<accession>A0A7R9L992</accession>
<evidence type="ECO:0000256" key="3">
    <source>
        <dbReference type="SAM" id="SignalP"/>
    </source>
</evidence>
<dbReference type="EMBL" id="OC914912">
    <property type="protein sequence ID" value="CAD7637437.1"/>
    <property type="molecule type" value="Genomic_DNA"/>
</dbReference>
<evidence type="ECO:0000256" key="1">
    <source>
        <dbReference type="ARBA" id="ARBA00004613"/>
    </source>
</evidence>
<gene>
    <name evidence="4" type="ORF">ONB1V03_LOCUS812</name>
</gene>
<reference evidence="4" key="1">
    <citation type="submission" date="2020-11" db="EMBL/GenBank/DDBJ databases">
        <authorList>
            <person name="Tran Van P."/>
        </authorList>
    </citation>
    <scope>NUCLEOTIDE SEQUENCE</scope>
</reference>
<keyword evidence="3" id="KW-0732">Signal</keyword>
<keyword evidence="5" id="KW-1185">Reference proteome</keyword>
<evidence type="ECO:0000313" key="4">
    <source>
        <dbReference type="EMBL" id="CAD7637437.1"/>
    </source>
</evidence>